<keyword evidence="2" id="KW-0012">Acyltransferase</keyword>
<name>A0A0X3U250_9RHOB</name>
<dbReference type="InterPro" id="IPR016181">
    <property type="entry name" value="Acyl_CoA_acyltransferase"/>
</dbReference>
<dbReference type="SUPFAM" id="SSF55729">
    <property type="entry name" value="Acyl-CoA N-acyltransferases (Nat)"/>
    <property type="match status" value="1"/>
</dbReference>
<evidence type="ECO:0000256" key="1">
    <source>
        <dbReference type="ARBA" id="ARBA00022679"/>
    </source>
</evidence>
<reference evidence="5" key="1">
    <citation type="submission" date="2015-12" db="EMBL/GenBank/DDBJ databases">
        <authorList>
            <person name="Zhang G."/>
            <person name="Stingl U."/>
        </authorList>
    </citation>
    <scope>NUCLEOTIDE SEQUENCE [LARGE SCALE GENOMIC DNA]</scope>
    <source>
        <strain evidence="5">ZGT108</strain>
    </source>
</reference>
<comment type="caution">
    <text evidence="4">The sequence shown here is derived from an EMBL/GenBank/DDBJ whole genome shotgun (WGS) entry which is preliminary data.</text>
</comment>
<evidence type="ECO:0000313" key="5">
    <source>
        <dbReference type="Proteomes" id="UP000053690"/>
    </source>
</evidence>
<dbReference type="OrthoDB" id="9805924at2"/>
<dbReference type="Pfam" id="PF00583">
    <property type="entry name" value="Acetyltransf_1"/>
    <property type="match status" value="1"/>
</dbReference>
<proteinExistence type="predicted"/>
<organism evidence="4 5">
    <name type="scientific">Ruegeria profundi</name>
    <dbReference type="NCBI Taxonomy" id="1685378"/>
    <lineage>
        <taxon>Bacteria</taxon>
        <taxon>Pseudomonadati</taxon>
        <taxon>Pseudomonadota</taxon>
        <taxon>Alphaproteobacteria</taxon>
        <taxon>Rhodobacterales</taxon>
        <taxon>Roseobacteraceae</taxon>
        <taxon>Ruegeria</taxon>
    </lineage>
</organism>
<dbReference type="PANTHER" id="PTHR10545">
    <property type="entry name" value="DIAMINE N-ACETYLTRANSFERASE"/>
    <property type="match status" value="1"/>
</dbReference>
<accession>A0A0X3U250</accession>
<dbReference type="Proteomes" id="UP000053690">
    <property type="component" value="Unassembled WGS sequence"/>
</dbReference>
<dbReference type="RefSeq" id="WP_068332731.1">
    <property type="nucleotide sequence ID" value="NZ_LQBP01000002.1"/>
</dbReference>
<evidence type="ECO:0000313" key="4">
    <source>
        <dbReference type="EMBL" id="KUJ80966.1"/>
    </source>
</evidence>
<dbReference type="PANTHER" id="PTHR10545:SF29">
    <property type="entry name" value="GH14572P-RELATED"/>
    <property type="match status" value="1"/>
</dbReference>
<dbReference type="PROSITE" id="PS51186">
    <property type="entry name" value="GNAT"/>
    <property type="match status" value="1"/>
</dbReference>
<evidence type="ECO:0000259" key="3">
    <source>
        <dbReference type="PROSITE" id="PS51186"/>
    </source>
</evidence>
<dbReference type="InterPro" id="IPR000182">
    <property type="entry name" value="GNAT_dom"/>
</dbReference>
<keyword evidence="5" id="KW-1185">Reference proteome</keyword>
<dbReference type="Gene3D" id="3.40.630.30">
    <property type="match status" value="1"/>
</dbReference>
<dbReference type="EMBL" id="LQBP01000002">
    <property type="protein sequence ID" value="KUJ80966.1"/>
    <property type="molecule type" value="Genomic_DNA"/>
</dbReference>
<dbReference type="CDD" id="cd04301">
    <property type="entry name" value="NAT_SF"/>
    <property type="match status" value="1"/>
</dbReference>
<dbReference type="GO" id="GO:0008080">
    <property type="term" value="F:N-acetyltransferase activity"/>
    <property type="evidence" value="ECO:0007669"/>
    <property type="project" value="UniProtKB-ARBA"/>
</dbReference>
<sequence length="158" mass="17236">MQVSLRVAEQRDAERINTALRRLSDDLNDEHTARAADLENVGWADMPGFRAVLAETDEIVGVALYSPVFSTTRGGAGIFVSDLWAAPKVRGRRLGARLLSAALADGVELWGANFIKLSVYDDSLNARRFYDQLGFEPLEGQIELILDKAGCAALKGEV</sequence>
<protein>
    <recommendedName>
        <fullName evidence="3">N-acetyltransferase domain-containing protein</fullName>
    </recommendedName>
</protein>
<gene>
    <name evidence="4" type="ORF">AVO44_03550</name>
</gene>
<feature type="domain" description="N-acetyltransferase" evidence="3">
    <location>
        <begin position="3"/>
        <end position="157"/>
    </location>
</feature>
<evidence type="ECO:0000256" key="2">
    <source>
        <dbReference type="ARBA" id="ARBA00023315"/>
    </source>
</evidence>
<dbReference type="AlphaFoldDB" id="A0A0X3U250"/>
<dbReference type="STRING" id="1685378.AVO44_03550"/>
<keyword evidence="1" id="KW-0808">Transferase</keyword>
<dbReference type="InterPro" id="IPR051016">
    <property type="entry name" value="Diverse_Substrate_AcTransf"/>
</dbReference>